<gene>
    <name evidence="3" type="ORF">PPROV_000513700</name>
</gene>
<dbReference type="EMBL" id="BNJQ01000012">
    <property type="protein sequence ID" value="GHP06392.1"/>
    <property type="molecule type" value="Genomic_DNA"/>
</dbReference>
<comment type="similarity">
    <text evidence="1">Belongs to the SPIRAL1 family.</text>
</comment>
<evidence type="ECO:0000259" key="2">
    <source>
        <dbReference type="PROSITE" id="PS50800"/>
    </source>
</evidence>
<dbReference type="GO" id="GO:0043622">
    <property type="term" value="P:cortical microtubule organization"/>
    <property type="evidence" value="ECO:0007669"/>
    <property type="project" value="InterPro"/>
</dbReference>
<sequence>MTSWGGGATSTGYLFGGDAADNNVQHVQQAPKKVLQDIQQNNVQKPVQELSPSRLKGMLLGELRTLCRELNISPAGSKETLIERINEFAASGQANWAPKASCAIPTDGLAPAAPPQAAAVVGMPQGQVAGLRANAYSRPDGQNVGNFITDRTSSRVLAPPGGGSQITFG</sequence>
<dbReference type="GO" id="GO:0010005">
    <property type="term" value="C:cortical microtubule, transverse to long axis"/>
    <property type="evidence" value="ECO:0007669"/>
    <property type="project" value="TreeGrafter"/>
</dbReference>
<dbReference type="Gene3D" id="1.10.720.30">
    <property type="entry name" value="SAP domain"/>
    <property type="match status" value="1"/>
</dbReference>
<dbReference type="PANTHER" id="PTHR33403:SF31">
    <property type="entry name" value="PROTEIN SPIRAL1-LIKE 1"/>
    <property type="match status" value="1"/>
</dbReference>
<evidence type="ECO:0000313" key="3">
    <source>
        <dbReference type="EMBL" id="GHP06392.1"/>
    </source>
</evidence>
<keyword evidence="4" id="KW-1185">Reference proteome</keyword>
<comment type="caution">
    <text evidence="3">The sequence shown here is derived from an EMBL/GenBank/DDBJ whole genome shotgun (WGS) entry which is preliminary data.</text>
</comment>
<dbReference type="PANTHER" id="PTHR33403">
    <property type="entry name" value="SPR1"/>
    <property type="match status" value="1"/>
</dbReference>
<dbReference type="Proteomes" id="UP000660262">
    <property type="component" value="Unassembled WGS sequence"/>
</dbReference>
<evidence type="ECO:0000313" key="4">
    <source>
        <dbReference type="Proteomes" id="UP000660262"/>
    </source>
</evidence>
<dbReference type="OrthoDB" id="62622at2759"/>
<feature type="domain" description="SAP" evidence="2">
    <location>
        <begin position="55"/>
        <end position="89"/>
    </location>
</feature>
<dbReference type="InterPro" id="IPR003034">
    <property type="entry name" value="SAP_dom"/>
</dbReference>
<evidence type="ECO:0000256" key="1">
    <source>
        <dbReference type="ARBA" id="ARBA00009656"/>
    </source>
</evidence>
<protein>
    <recommendedName>
        <fullName evidence="2">SAP domain-containing protein</fullName>
    </recommendedName>
</protein>
<reference evidence="3" key="1">
    <citation type="submission" date="2020-10" db="EMBL/GenBank/DDBJ databases">
        <title>Unveiling of a novel bifunctional photoreceptor, Dualchrome1, isolated from a cosmopolitan green alga.</title>
        <authorList>
            <person name="Suzuki S."/>
            <person name="Kawachi M."/>
        </authorList>
    </citation>
    <scope>NUCLEOTIDE SEQUENCE</scope>
    <source>
        <strain evidence="3">NIES 2893</strain>
    </source>
</reference>
<dbReference type="InterPro" id="IPR036361">
    <property type="entry name" value="SAP_dom_sf"/>
</dbReference>
<accession>A0A830HHW2</accession>
<dbReference type="InterPro" id="IPR039613">
    <property type="entry name" value="SPR1/2/3/4/5"/>
</dbReference>
<dbReference type="PROSITE" id="PS50800">
    <property type="entry name" value="SAP"/>
    <property type="match status" value="1"/>
</dbReference>
<dbReference type="Pfam" id="PF02037">
    <property type="entry name" value="SAP"/>
    <property type="match status" value="1"/>
</dbReference>
<dbReference type="AlphaFoldDB" id="A0A830HHW2"/>
<organism evidence="3 4">
    <name type="scientific">Pycnococcus provasolii</name>
    <dbReference type="NCBI Taxonomy" id="41880"/>
    <lineage>
        <taxon>Eukaryota</taxon>
        <taxon>Viridiplantae</taxon>
        <taxon>Chlorophyta</taxon>
        <taxon>Pseudoscourfieldiophyceae</taxon>
        <taxon>Pseudoscourfieldiales</taxon>
        <taxon>Pycnococcaceae</taxon>
        <taxon>Pycnococcus</taxon>
    </lineage>
</organism>
<proteinExistence type="inferred from homology"/>
<name>A0A830HHW2_9CHLO</name>